<dbReference type="PROSITE" id="PS50850">
    <property type="entry name" value="MFS"/>
    <property type="match status" value="1"/>
</dbReference>
<accession>A0A399DA91</accession>
<dbReference type="AlphaFoldDB" id="A0A399DA91"/>
<evidence type="ECO:0000256" key="2">
    <source>
        <dbReference type="ARBA" id="ARBA00010992"/>
    </source>
</evidence>
<dbReference type="PANTHER" id="PTHR48020">
    <property type="entry name" value="PROTON MYO-INOSITOL COTRANSPORTER"/>
    <property type="match status" value="1"/>
</dbReference>
<evidence type="ECO:0000256" key="5">
    <source>
        <dbReference type="ARBA" id="ARBA00022597"/>
    </source>
</evidence>
<evidence type="ECO:0000256" key="1">
    <source>
        <dbReference type="ARBA" id="ARBA00004651"/>
    </source>
</evidence>
<feature type="transmembrane region" description="Helical" evidence="10">
    <location>
        <begin position="309"/>
        <end position="332"/>
    </location>
</feature>
<dbReference type="Pfam" id="PF00083">
    <property type="entry name" value="Sugar_tr"/>
    <property type="match status" value="1"/>
</dbReference>
<dbReference type="FunFam" id="1.20.1250.20:FF:000122">
    <property type="entry name" value="D-xylose transporter XylE"/>
    <property type="match status" value="1"/>
</dbReference>
<dbReference type="OrthoDB" id="9783823at2"/>
<dbReference type="GO" id="GO:0022857">
    <property type="term" value="F:transmembrane transporter activity"/>
    <property type="evidence" value="ECO:0007669"/>
    <property type="project" value="InterPro"/>
</dbReference>
<evidence type="ECO:0000256" key="6">
    <source>
        <dbReference type="ARBA" id="ARBA00022692"/>
    </source>
</evidence>
<comment type="similarity">
    <text evidence="2 9">Belongs to the major facilitator superfamily. Sugar transporter (TC 2.A.1.1) family.</text>
</comment>
<feature type="transmembrane region" description="Helical" evidence="10">
    <location>
        <begin position="7"/>
        <end position="31"/>
    </location>
</feature>
<dbReference type="NCBIfam" id="TIGR00879">
    <property type="entry name" value="SP"/>
    <property type="match status" value="1"/>
</dbReference>
<feature type="transmembrane region" description="Helical" evidence="10">
    <location>
        <begin position="43"/>
        <end position="64"/>
    </location>
</feature>
<keyword evidence="13" id="KW-1185">Reference proteome</keyword>
<feature type="transmembrane region" description="Helical" evidence="10">
    <location>
        <begin position="76"/>
        <end position="94"/>
    </location>
</feature>
<reference evidence="12 13" key="1">
    <citation type="journal article" date="2015" name="Int. J. Syst. Evol. Microbiol.">
        <title>Mariniphaga sediminis sp. nov., isolated from coastal sediment.</title>
        <authorList>
            <person name="Wang F.Q."/>
            <person name="Shen Q.Y."/>
            <person name="Chen G.J."/>
            <person name="Du Z.J."/>
        </authorList>
    </citation>
    <scope>NUCLEOTIDE SEQUENCE [LARGE SCALE GENOMIC DNA]</scope>
    <source>
        <strain evidence="12 13">SY21</strain>
    </source>
</reference>
<feature type="domain" description="Major facilitator superfamily (MFS) profile" evidence="11">
    <location>
        <begin position="10"/>
        <end position="429"/>
    </location>
</feature>
<dbReference type="RefSeq" id="WP_119348146.1">
    <property type="nucleotide sequence ID" value="NZ_QWET01000001.1"/>
</dbReference>
<organism evidence="12 13">
    <name type="scientific">Mariniphaga sediminis</name>
    <dbReference type="NCBI Taxonomy" id="1628158"/>
    <lineage>
        <taxon>Bacteria</taxon>
        <taxon>Pseudomonadati</taxon>
        <taxon>Bacteroidota</taxon>
        <taxon>Bacteroidia</taxon>
        <taxon>Marinilabiliales</taxon>
        <taxon>Prolixibacteraceae</taxon>
        <taxon>Mariniphaga</taxon>
    </lineage>
</organism>
<sequence length="443" mass="49094">MNKTIQVFTWSIIVALGGFLFGFDTAVISGVEKSIQQLFVLSSFWHGFTISSALIGTIVGALVAGRPADKYGRKPILFVIAFLYTVSAIGSALSNQIFTFIVYRFIGGIGVGASSVVAPIYISEISPAKVRGRMTALFQFNVIFGILMAFISNYMLRETGNAPWRWMLGVEAAPSAIYFVLLFFVPESPRYLIKAGNIVKAKYILTKTEPGNIDNEINKIQINLKQSGTAKKKLFAMRYIKPISIAFFVAMFNQFSGINAILYYAPRMFELAGFSSDDSMFQPVIIGLTNGIFTVLGLAIIDKYGRKKLLISGSVGMSLSLGLIAFIFYTSGNIGFELLILLIVYIMFFAFSTGAVIWVLISEIFPNSVRGKGQSLGSFTHWFFAALITFLFPVIAEDTGMGVGHSFAFFSFMMVVQVFVVWKYFPETKRKTLEELEIKLSKQ</sequence>
<dbReference type="PROSITE" id="PS00216">
    <property type="entry name" value="SUGAR_TRANSPORT_1"/>
    <property type="match status" value="2"/>
</dbReference>
<feature type="transmembrane region" description="Helical" evidence="10">
    <location>
        <begin position="243"/>
        <end position="264"/>
    </location>
</feature>
<dbReference type="InterPro" id="IPR005828">
    <property type="entry name" value="MFS_sugar_transport-like"/>
</dbReference>
<evidence type="ECO:0000256" key="9">
    <source>
        <dbReference type="RuleBase" id="RU003346"/>
    </source>
</evidence>
<comment type="caution">
    <text evidence="12">The sequence shown here is derived from an EMBL/GenBank/DDBJ whole genome shotgun (WGS) entry which is preliminary data.</text>
</comment>
<evidence type="ECO:0000313" key="13">
    <source>
        <dbReference type="Proteomes" id="UP000266441"/>
    </source>
</evidence>
<evidence type="ECO:0000256" key="8">
    <source>
        <dbReference type="ARBA" id="ARBA00023136"/>
    </source>
</evidence>
<dbReference type="PRINTS" id="PR00171">
    <property type="entry name" value="SUGRTRNSPORT"/>
</dbReference>
<dbReference type="EMBL" id="QWET01000001">
    <property type="protein sequence ID" value="RIH67122.1"/>
    <property type="molecule type" value="Genomic_DNA"/>
</dbReference>
<keyword evidence="3 9" id="KW-0813">Transport</keyword>
<keyword evidence="7 10" id="KW-1133">Transmembrane helix</keyword>
<evidence type="ECO:0000313" key="12">
    <source>
        <dbReference type="EMBL" id="RIH67122.1"/>
    </source>
</evidence>
<keyword evidence="8 10" id="KW-0472">Membrane</keyword>
<dbReference type="GO" id="GO:0005886">
    <property type="term" value="C:plasma membrane"/>
    <property type="evidence" value="ECO:0007669"/>
    <property type="project" value="UniProtKB-SubCell"/>
</dbReference>
<evidence type="ECO:0000259" key="11">
    <source>
        <dbReference type="PROSITE" id="PS50850"/>
    </source>
</evidence>
<comment type="subcellular location">
    <subcellularLocation>
        <location evidence="1">Cell membrane</location>
        <topology evidence="1">Multi-pass membrane protein</topology>
    </subcellularLocation>
</comment>
<dbReference type="InterPro" id="IPR005829">
    <property type="entry name" value="Sugar_transporter_CS"/>
</dbReference>
<feature type="transmembrane region" description="Helical" evidence="10">
    <location>
        <begin position="407"/>
        <end position="425"/>
    </location>
</feature>
<keyword evidence="5" id="KW-0762">Sugar transport</keyword>
<dbReference type="InterPro" id="IPR036259">
    <property type="entry name" value="MFS_trans_sf"/>
</dbReference>
<keyword evidence="4" id="KW-1003">Cell membrane</keyword>
<gene>
    <name evidence="12" type="ORF">D1164_01445</name>
</gene>
<proteinExistence type="inferred from homology"/>
<evidence type="ECO:0000256" key="4">
    <source>
        <dbReference type="ARBA" id="ARBA00022475"/>
    </source>
</evidence>
<feature type="transmembrane region" description="Helical" evidence="10">
    <location>
        <begin position="373"/>
        <end position="395"/>
    </location>
</feature>
<feature type="transmembrane region" description="Helical" evidence="10">
    <location>
        <begin position="134"/>
        <end position="154"/>
    </location>
</feature>
<feature type="transmembrane region" description="Helical" evidence="10">
    <location>
        <begin position="100"/>
        <end position="122"/>
    </location>
</feature>
<evidence type="ECO:0000256" key="3">
    <source>
        <dbReference type="ARBA" id="ARBA00022448"/>
    </source>
</evidence>
<name>A0A399DA91_9BACT</name>
<dbReference type="InterPro" id="IPR050814">
    <property type="entry name" value="Myo-inositol_Transporter"/>
</dbReference>
<dbReference type="SUPFAM" id="SSF103473">
    <property type="entry name" value="MFS general substrate transporter"/>
    <property type="match status" value="1"/>
</dbReference>
<dbReference type="PANTHER" id="PTHR48020:SF12">
    <property type="entry name" value="PROTON MYO-INOSITOL COTRANSPORTER"/>
    <property type="match status" value="1"/>
</dbReference>
<evidence type="ECO:0000256" key="10">
    <source>
        <dbReference type="SAM" id="Phobius"/>
    </source>
</evidence>
<dbReference type="InterPro" id="IPR020846">
    <property type="entry name" value="MFS_dom"/>
</dbReference>
<dbReference type="Gene3D" id="1.20.1250.20">
    <property type="entry name" value="MFS general substrate transporter like domains"/>
    <property type="match status" value="2"/>
</dbReference>
<dbReference type="Proteomes" id="UP000266441">
    <property type="component" value="Unassembled WGS sequence"/>
</dbReference>
<protein>
    <submittedName>
        <fullName evidence="12">MFS transporter</fullName>
    </submittedName>
</protein>
<feature type="transmembrane region" description="Helical" evidence="10">
    <location>
        <begin position="284"/>
        <end position="302"/>
    </location>
</feature>
<dbReference type="InterPro" id="IPR003663">
    <property type="entry name" value="Sugar/inositol_transpt"/>
</dbReference>
<dbReference type="PROSITE" id="PS00217">
    <property type="entry name" value="SUGAR_TRANSPORT_2"/>
    <property type="match status" value="1"/>
</dbReference>
<evidence type="ECO:0000256" key="7">
    <source>
        <dbReference type="ARBA" id="ARBA00022989"/>
    </source>
</evidence>
<keyword evidence="6 10" id="KW-0812">Transmembrane</keyword>
<feature type="transmembrane region" description="Helical" evidence="10">
    <location>
        <begin position="338"/>
        <end position="361"/>
    </location>
</feature>
<feature type="transmembrane region" description="Helical" evidence="10">
    <location>
        <begin position="166"/>
        <end position="185"/>
    </location>
</feature>